<sequence>RLLKGQLKELLDKLAPHVEECKDSGDYNIHRLKISVVSMLNSLNLDLENFAGFDRAAFDQLKSNVETSIAMKELIKKSKSESAKNEPCDDRHDGGETRQDEPQDACCDCQGACCSSKG</sequence>
<organism evidence="2">
    <name type="scientific">Homalodisca liturata</name>
    <dbReference type="NCBI Taxonomy" id="320908"/>
    <lineage>
        <taxon>Eukaryota</taxon>
        <taxon>Metazoa</taxon>
        <taxon>Ecdysozoa</taxon>
        <taxon>Arthropoda</taxon>
        <taxon>Hexapoda</taxon>
        <taxon>Insecta</taxon>
        <taxon>Pterygota</taxon>
        <taxon>Neoptera</taxon>
        <taxon>Paraneoptera</taxon>
        <taxon>Hemiptera</taxon>
        <taxon>Auchenorrhyncha</taxon>
        <taxon>Membracoidea</taxon>
        <taxon>Cicadellidae</taxon>
        <taxon>Cicadellinae</taxon>
        <taxon>Proconiini</taxon>
        <taxon>Homalodisca</taxon>
    </lineage>
</organism>
<gene>
    <name evidence="2" type="ORF">g.58560</name>
</gene>
<evidence type="ECO:0000256" key="1">
    <source>
        <dbReference type="SAM" id="MobiDB-lite"/>
    </source>
</evidence>
<feature type="non-terminal residue" evidence="2">
    <location>
        <position position="118"/>
    </location>
</feature>
<dbReference type="AlphaFoldDB" id="A0A1B6H5C5"/>
<protein>
    <submittedName>
        <fullName evidence="2">Uncharacterized protein</fullName>
    </submittedName>
</protein>
<reference evidence="2" key="1">
    <citation type="submission" date="2015-11" db="EMBL/GenBank/DDBJ databases">
        <title>De novo transcriptome assembly of four potential Pierce s Disease insect vectors from Arizona vineyards.</title>
        <authorList>
            <person name="Tassone E.E."/>
        </authorList>
    </citation>
    <scope>NUCLEOTIDE SEQUENCE</scope>
</reference>
<feature type="non-terminal residue" evidence="2">
    <location>
        <position position="1"/>
    </location>
</feature>
<proteinExistence type="predicted"/>
<feature type="compositionally biased region" description="Basic and acidic residues" evidence="1">
    <location>
        <begin position="76"/>
        <end position="101"/>
    </location>
</feature>
<feature type="region of interest" description="Disordered" evidence="1">
    <location>
        <begin position="76"/>
        <end position="106"/>
    </location>
</feature>
<accession>A0A1B6H5C5</accession>
<dbReference type="EMBL" id="GECU01037830">
    <property type="protein sequence ID" value="JAS69876.1"/>
    <property type="molecule type" value="Transcribed_RNA"/>
</dbReference>
<evidence type="ECO:0000313" key="2">
    <source>
        <dbReference type="EMBL" id="JAS69876.1"/>
    </source>
</evidence>
<name>A0A1B6H5C5_9HEMI</name>